<dbReference type="InterPro" id="IPR049035">
    <property type="entry name" value="ADDB_N"/>
</dbReference>
<keyword evidence="3" id="KW-0479">Metal-binding</keyword>
<keyword evidence="12" id="KW-0238">DNA-binding</keyword>
<dbReference type="GO" id="GO:0004527">
    <property type="term" value="F:exonuclease activity"/>
    <property type="evidence" value="ECO:0007669"/>
    <property type="project" value="UniProtKB-KW"/>
</dbReference>
<keyword evidence="8" id="KW-0269">Exonuclease</keyword>
<dbReference type="Proteomes" id="UP001290462">
    <property type="component" value="Unassembled WGS sequence"/>
</dbReference>
<evidence type="ECO:0000256" key="12">
    <source>
        <dbReference type="ARBA" id="ARBA00023125"/>
    </source>
</evidence>
<dbReference type="InterPro" id="IPR038726">
    <property type="entry name" value="PDDEXK_AddAB-type"/>
</dbReference>
<keyword evidence="5" id="KW-0227">DNA damage</keyword>
<evidence type="ECO:0000256" key="8">
    <source>
        <dbReference type="ARBA" id="ARBA00022839"/>
    </source>
</evidence>
<comment type="caution">
    <text evidence="16">The sequence shown here is derived from an EMBL/GenBank/DDBJ whole genome shotgun (WGS) entry which is preliminary data.</text>
</comment>
<reference evidence="16" key="1">
    <citation type="submission" date="2023-08" db="EMBL/GenBank/DDBJ databases">
        <title>Genomic characterization of piscicolin 126 produced by Carnobacterium maltaromaticum CM22 strain isolated from salmon (Salmo salar).</title>
        <authorList>
            <person name="Gonzalez-Gragera E."/>
            <person name="Garcia-Lopez J.D."/>
            <person name="Teso-Perez C."/>
            <person name="Gimenez-Hernandez I."/>
            <person name="Peralta-Sanchez J.M."/>
            <person name="Valdivia E."/>
            <person name="Montalban-Lopez M."/>
            <person name="Martin-Platero A.M."/>
            <person name="Banos A."/>
            <person name="Martinez-Bueno M."/>
        </authorList>
    </citation>
    <scope>NUCLEOTIDE SEQUENCE</scope>
    <source>
        <strain evidence="16">CM22</strain>
    </source>
</reference>
<dbReference type="Pfam" id="PF21445">
    <property type="entry name" value="ADDB_N"/>
    <property type="match status" value="1"/>
</dbReference>
<dbReference type="GO" id="GO:0000724">
    <property type="term" value="P:double-strand break repair via homologous recombination"/>
    <property type="evidence" value="ECO:0007669"/>
    <property type="project" value="InterPro"/>
</dbReference>
<dbReference type="EMBL" id="JAVBVO010000003">
    <property type="protein sequence ID" value="MDZ5757960.1"/>
    <property type="molecule type" value="Genomic_DNA"/>
</dbReference>
<keyword evidence="9" id="KW-0067">ATP-binding</keyword>
<evidence type="ECO:0000256" key="6">
    <source>
        <dbReference type="ARBA" id="ARBA00022801"/>
    </source>
</evidence>
<dbReference type="GO" id="GO:0046872">
    <property type="term" value="F:metal ion binding"/>
    <property type="evidence" value="ECO:0007669"/>
    <property type="project" value="UniProtKB-KW"/>
</dbReference>
<evidence type="ECO:0000256" key="2">
    <source>
        <dbReference type="ARBA" id="ARBA00022722"/>
    </source>
</evidence>
<evidence type="ECO:0000256" key="7">
    <source>
        <dbReference type="ARBA" id="ARBA00022806"/>
    </source>
</evidence>
<evidence type="ECO:0000259" key="14">
    <source>
        <dbReference type="Pfam" id="PF12705"/>
    </source>
</evidence>
<dbReference type="GO" id="GO:0004386">
    <property type="term" value="F:helicase activity"/>
    <property type="evidence" value="ECO:0007669"/>
    <property type="project" value="UniProtKB-KW"/>
</dbReference>
<evidence type="ECO:0000256" key="10">
    <source>
        <dbReference type="ARBA" id="ARBA00023004"/>
    </source>
</evidence>
<keyword evidence="7 16" id="KW-0347">Helicase</keyword>
<evidence type="ECO:0000256" key="5">
    <source>
        <dbReference type="ARBA" id="ARBA00022763"/>
    </source>
</evidence>
<keyword evidence="4" id="KW-0547">Nucleotide-binding</keyword>
<name>A0AAW9K0A0_CARML</name>
<evidence type="ECO:0000256" key="3">
    <source>
        <dbReference type="ARBA" id="ARBA00022723"/>
    </source>
</evidence>
<keyword evidence="6" id="KW-0378">Hydrolase</keyword>
<dbReference type="GO" id="GO:0051539">
    <property type="term" value="F:4 iron, 4 sulfur cluster binding"/>
    <property type="evidence" value="ECO:0007669"/>
    <property type="project" value="UniProtKB-KW"/>
</dbReference>
<accession>A0AAW9K0A0</accession>
<keyword evidence="13" id="KW-0234">DNA repair</keyword>
<dbReference type="GO" id="GO:0005524">
    <property type="term" value="F:ATP binding"/>
    <property type="evidence" value="ECO:0007669"/>
    <property type="project" value="UniProtKB-KW"/>
</dbReference>
<dbReference type="GO" id="GO:0003677">
    <property type="term" value="F:DNA binding"/>
    <property type="evidence" value="ECO:0007669"/>
    <property type="project" value="UniProtKB-KW"/>
</dbReference>
<evidence type="ECO:0000313" key="17">
    <source>
        <dbReference type="Proteomes" id="UP001290462"/>
    </source>
</evidence>
<evidence type="ECO:0000256" key="1">
    <source>
        <dbReference type="ARBA" id="ARBA00022485"/>
    </source>
</evidence>
<dbReference type="Pfam" id="PF12705">
    <property type="entry name" value="PDDEXK_1"/>
    <property type="match status" value="1"/>
</dbReference>
<keyword evidence="10" id="KW-0408">Iron</keyword>
<dbReference type="PANTHER" id="PTHR30591">
    <property type="entry name" value="RECBCD ENZYME SUBUNIT RECC"/>
    <property type="match status" value="1"/>
</dbReference>
<dbReference type="RefSeq" id="WP_322808596.1">
    <property type="nucleotide sequence ID" value="NZ_JAVBVO010000003.1"/>
</dbReference>
<keyword evidence="1" id="KW-0004">4Fe-4S</keyword>
<dbReference type="PANTHER" id="PTHR30591:SF1">
    <property type="entry name" value="RECBCD ENZYME SUBUNIT RECC"/>
    <property type="match status" value="1"/>
</dbReference>
<dbReference type="SUPFAM" id="SSF52540">
    <property type="entry name" value="P-loop containing nucleoside triphosphate hydrolases"/>
    <property type="match status" value="1"/>
</dbReference>
<dbReference type="InterPro" id="IPR027417">
    <property type="entry name" value="P-loop_NTPase"/>
</dbReference>
<dbReference type="Gene3D" id="3.40.50.300">
    <property type="entry name" value="P-loop containing nucleotide triphosphate hydrolases"/>
    <property type="match status" value="4"/>
</dbReference>
<protein>
    <submittedName>
        <fullName evidence="16">Helicase-exonuclease AddAB subunit AddB</fullName>
    </submittedName>
</protein>
<sequence length="1206" mass="138176">MGLQFVLGRGNTDKRAIMLEEIATTITNNKQSMIFYLVPDHIQFEAEVSVLKRLADLPPFNEQKIMGAMRLQVFSFSRLAWYFLQDSDLFIKPQLTNAGLAMLIRKLLLEHEEELTIYRGEVRKSGFVQQLTELFLELRSGRINEADVAEIIAKQGDSLKEADFKLKLQDILLLYRGFERNLIGSYIEKEDILTALTKKIETLDLSQTTIYIESYQSFNAQEQELIGALLKKCKDVTIALNLDQGYPVEKPALHELFYATGETYYQLYQLARNGNIPVKQDCIISEKSAEYSEELNQLEDFWLTSSRLLPSNYSEAKELISVNEGIEVWAASDKQAEVTHVAKEIRRLVESGKYRYQDVLVLTRHLNDYRALVNPIFKENDIELFNDQAETMNHHPLVEFVLALLAIKKYNWRYQDIMRLLRTELLIPVSDSELSDDRKIRVAVRQQQVNKFRSQIDIAENVILAYGYEGYHWTSNKPWHYTKFVHEENAGQTTEDQRIEEISNSVRLFLKNLLEPLFKKLDQAKNGLAAAEIVYTFLESSGVSDQIAFWRDQAIESGDLETSKEHEQAWDTFLQLLDEYVEVLGETSFDLDAFYEIIMTGFEQATYSMIPPSIDQVTFSSIESTRIGTTKVTFILGMTEVNLPAKSENASVLTETDRELFSAFLEEGKYLRPSIEAQTANEPYLAYLAYLASTEKLIFSYPVADDSKEGPKLSPYVQRIVAGLEIIIQEKVGTVADLAPTASIEEQLEFIGTKRSTLTQLLVLLRQRKENGEEIPPFWLSLYHRIKMDGTKTGALLERLKSSLQHKNVPIQLKPEIVEELYGKDLYTSVSRMENFYSCHFKHYATYGLGLKERDVFELSSAGTGEFFHDALDQLFKSLKERNLQLENLDEASLKNVANDVLEVLYGKPKYLILSTSNRMNYIRFQLGNTIKRVAWALANQSRRSGMTTVETEVLFGQIASQKGSDGLVLPLENQGQLYVRGKIDRVDTMEVAGEQYLSVIDYKSSAHTFDYRDAYYGLAMQMITYLDTALMNSETLIGGKAKPSGAFYLHVKNPFISNDKISDEENYQEELLKPFKLDGILLEDEAMLRQLDKSLEPTKSSIIYPYRELKNESLKSAKFVNESEMNALRSHNQELFTKAGNKIMAGATDLNPYYKDKQRIACGMCPFRSVCEFDVMLPENNYHRVEPIDPKEVLRRMASKEGETE</sequence>
<feature type="domain" description="ATP-dependent helicase/deoxyribonuclease subunit B N-terminal" evidence="15">
    <location>
        <begin position="5"/>
        <end position="299"/>
    </location>
</feature>
<dbReference type="Gene3D" id="6.10.140.1030">
    <property type="match status" value="1"/>
</dbReference>
<evidence type="ECO:0000256" key="9">
    <source>
        <dbReference type="ARBA" id="ARBA00022840"/>
    </source>
</evidence>
<evidence type="ECO:0000313" key="16">
    <source>
        <dbReference type="EMBL" id="MDZ5757960.1"/>
    </source>
</evidence>
<gene>
    <name evidence="16" type="primary">addB</name>
    <name evidence="16" type="ORF">RAK27_04740</name>
</gene>
<evidence type="ECO:0000256" key="13">
    <source>
        <dbReference type="ARBA" id="ARBA00023204"/>
    </source>
</evidence>
<keyword evidence="2" id="KW-0540">Nuclease</keyword>
<evidence type="ECO:0000256" key="4">
    <source>
        <dbReference type="ARBA" id="ARBA00022741"/>
    </source>
</evidence>
<organism evidence="16 17">
    <name type="scientific">Carnobacterium maltaromaticum</name>
    <name type="common">Carnobacterium piscicola</name>
    <dbReference type="NCBI Taxonomy" id="2751"/>
    <lineage>
        <taxon>Bacteria</taxon>
        <taxon>Bacillati</taxon>
        <taxon>Bacillota</taxon>
        <taxon>Bacilli</taxon>
        <taxon>Lactobacillales</taxon>
        <taxon>Carnobacteriaceae</taxon>
        <taxon>Carnobacterium</taxon>
    </lineage>
</organism>
<dbReference type="NCBIfam" id="TIGR02773">
    <property type="entry name" value="addB_Gpos"/>
    <property type="match status" value="1"/>
</dbReference>
<evidence type="ECO:0000256" key="11">
    <source>
        <dbReference type="ARBA" id="ARBA00023014"/>
    </source>
</evidence>
<dbReference type="AlphaFoldDB" id="A0AAW9K0A0"/>
<feature type="domain" description="PD-(D/E)XK endonuclease-like" evidence="14">
    <location>
        <begin position="828"/>
        <end position="1173"/>
    </location>
</feature>
<dbReference type="InterPro" id="IPR014140">
    <property type="entry name" value="DNA_helicase_suAddB"/>
</dbReference>
<evidence type="ECO:0000259" key="15">
    <source>
        <dbReference type="Pfam" id="PF21445"/>
    </source>
</evidence>
<proteinExistence type="predicted"/>
<keyword evidence="11" id="KW-0411">Iron-sulfur</keyword>